<organism evidence="3 4">
    <name type="scientific">Rhizopus microsporus</name>
    <dbReference type="NCBI Taxonomy" id="58291"/>
    <lineage>
        <taxon>Eukaryota</taxon>
        <taxon>Fungi</taxon>
        <taxon>Fungi incertae sedis</taxon>
        <taxon>Mucoromycota</taxon>
        <taxon>Mucoromycotina</taxon>
        <taxon>Mucoromycetes</taxon>
        <taxon>Mucorales</taxon>
        <taxon>Mucorineae</taxon>
        <taxon>Rhizopodaceae</taxon>
        <taxon>Rhizopus</taxon>
    </lineage>
</organism>
<evidence type="ECO:0000256" key="2">
    <source>
        <dbReference type="SAM" id="Phobius"/>
    </source>
</evidence>
<accession>A0A1X0SCP4</accession>
<keyword evidence="2" id="KW-0812">Transmembrane</keyword>
<feature type="transmembrane region" description="Helical" evidence="2">
    <location>
        <begin position="434"/>
        <end position="453"/>
    </location>
</feature>
<feature type="transmembrane region" description="Helical" evidence="2">
    <location>
        <begin position="530"/>
        <end position="547"/>
    </location>
</feature>
<gene>
    <name evidence="3" type="ORF">BCV71DRAFT_224789</name>
</gene>
<feature type="transmembrane region" description="Helical" evidence="2">
    <location>
        <begin position="596"/>
        <end position="614"/>
    </location>
</feature>
<feature type="transmembrane region" description="Helical" evidence="2">
    <location>
        <begin position="459"/>
        <end position="482"/>
    </location>
</feature>
<feature type="transmembrane region" description="Helical" evidence="2">
    <location>
        <begin position="635"/>
        <end position="655"/>
    </location>
</feature>
<proteinExistence type="predicted"/>
<dbReference type="VEuPathDB" id="FungiDB:BCV72DRAFT_238665"/>
<reference evidence="3 4" key="1">
    <citation type="journal article" date="2016" name="Proc. Natl. Acad. Sci. U.S.A.">
        <title>Lipid metabolic changes in an early divergent fungus govern the establishment of a mutualistic symbiosis with endobacteria.</title>
        <authorList>
            <person name="Lastovetsky O.A."/>
            <person name="Gaspar M.L."/>
            <person name="Mondo S.J."/>
            <person name="LaButti K.M."/>
            <person name="Sandor L."/>
            <person name="Grigoriev I.V."/>
            <person name="Henry S.A."/>
            <person name="Pawlowska T.E."/>
        </authorList>
    </citation>
    <scope>NUCLEOTIDE SEQUENCE [LARGE SCALE GENOMIC DNA]</scope>
    <source>
        <strain evidence="3 4">ATCC 11559</strain>
    </source>
</reference>
<dbReference type="Proteomes" id="UP000242381">
    <property type="component" value="Unassembled WGS sequence"/>
</dbReference>
<dbReference type="Pfam" id="PF06772">
    <property type="entry name" value="LtrA"/>
    <property type="match status" value="1"/>
</dbReference>
<feature type="transmembrane region" description="Helical" evidence="2">
    <location>
        <begin position="740"/>
        <end position="761"/>
    </location>
</feature>
<feature type="compositionally biased region" description="Basic and acidic residues" evidence="1">
    <location>
        <begin position="241"/>
        <end position="250"/>
    </location>
</feature>
<dbReference type="EMBL" id="KV921271">
    <property type="protein sequence ID" value="ORE22046.1"/>
    <property type="molecule type" value="Genomic_DNA"/>
</dbReference>
<feature type="compositionally biased region" description="Polar residues" evidence="1">
    <location>
        <begin position="35"/>
        <end position="44"/>
    </location>
</feature>
<dbReference type="PANTHER" id="PTHR42101:SF1">
    <property type="entry name" value="LOW TEMPERATURE REQUIREMENT A"/>
    <property type="match status" value="1"/>
</dbReference>
<feature type="compositionally biased region" description="Basic residues" evidence="1">
    <location>
        <begin position="51"/>
        <end position="65"/>
    </location>
</feature>
<name>A0A1X0SCP4_RHIZD</name>
<dbReference type="OMA" id="QLWMYLH"/>
<feature type="region of interest" description="Disordered" evidence="1">
    <location>
        <begin position="1"/>
        <end position="70"/>
    </location>
</feature>
<feature type="transmembrane region" description="Helical" evidence="2">
    <location>
        <begin position="567"/>
        <end position="584"/>
    </location>
</feature>
<keyword evidence="2" id="KW-0472">Membrane</keyword>
<evidence type="ECO:0000313" key="3">
    <source>
        <dbReference type="EMBL" id="ORE22046.1"/>
    </source>
</evidence>
<feature type="compositionally biased region" description="Polar residues" evidence="1">
    <location>
        <begin position="302"/>
        <end position="313"/>
    </location>
</feature>
<evidence type="ECO:0000313" key="4">
    <source>
        <dbReference type="Proteomes" id="UP000242381"/>
    </source>
</evidence>
<feature type="compositionally biased region" description="Polar residues" evidence="1">
    <location>
        <begin position="283"/>
        <end position="293"/>
    </location>
</feature>
<feature type="compositionally biased region" description="Low complexity" evidence="1">
    <location>
        <begin position="252"/>
        <end position="263"/>
    </location>
</feature>
<dbReference type="InterPro" id="IPR010640">
    <property type="entry name" value="Low_temperature_requirement_A"/>
</dbReference>
<evidence type="ECO:0008006" key="5">
    <source>
        <dbReference type="Google" id="ProtNLM"/>
    </source>
</evidence>
<feature type="transmembrane region" description="Helical" evidence="2">
    <location>
        <begin position="404"/>
        <end position="422"/>
    </location>
</feature>
<feature type="transmembrane region" description="Helical" evidence="2">
    <location>
        <begin position="494"/>
        <end position="515"/>
    </location>
</feature>
<protein>
    <recommendedName>
        <fullName evidence="5">LtrA-domain-containing protein</fullName>
    </recommendedName>
</protein>
<evidence type="ECO:0000256" key="1">
    <source>
        <dbReference type="SAM" id="MobiDB-lite"/>
    </source>
</evidence>
<feature type="transmembrane region" description="Helical" evidence="2">
    <location>
        <begin position="706"/>
        <end position="728"/>
    </location>
</feature>
<sequence>MSHDPRGAQGPTLRGPGRSADARRSIVEVEEELATTRSIHSARSANEARSLRRHSHFQHHPHHHKDVIAPLHDPTGKPLRRHGTETIGDVLLHPLKEMKLHHQRMEAYEKEKKEWNEKHPESIASDKDIEGMKEESIIDEVQVRLTVHFRHLVGNQGFEFTDEQLNTLKEPLELTEEEIERLKLVDDIDDFIDFLEKTKRNFSVKVHKTVKLKKKDLSRDNSSGDLGDKISEIGDKLDTILHRDSDDTKPRSITTPPTESTTEGDGIEPSKPTISTEDMKPTIMTTSPVSPSAPTEPAKPKQQMSSNHLSVPNESKENENSDDIFMELNENVYLQIQYIKITEEHTPKKRRAIFIVPDPDLSDEIGEESSATWVELLGDVFYVGWLSNFTHSAEITSSDGIGKYFAWFIVMWWTWCASALYSSRYDSGDVTHHVYKIIELCGLVIMAGASPNYQNNPKWFIIGYIIMKAVNLVQYSIIFIVSLGAHFKSSRRPLGAYVAASAISIVLWGISLLYLPSEGVSDDATAVKRYVLWYISIGLELIVYMVLQTNSRVSLAASHLGERFGLFTLIILGENCMGFISTVAELNMSNNATEPKAMAAIMFSVAIIFCYFFMYFDDFSGEFVAKTKMSSLWMYLHFPLHLFQVAFGIALTSLIKKVISDDGGEAVAEHASNTTAEHATTVASHIARLVASEHGSGHDSEPTESFLITFFWVSAGLILCFNAFIKLVNTPIKSVHYRSYIICGSRILNAVIFFALSVTTFHQLEPLPMISLLMACLFVQSAVDLLD</sequence>
<feature type="region of interest" description="Disordered" evidence="1">
    <location>
        <begin position="241"/>
        <end position="319"/>
    </location>
</feature>
<keyword evidence="2" id="KW-1133">Transmembrane helix</keyword>
<dbReference type="PANTHER" id="PTHR42101">
    <property type="entry name" value="CHROMOSOME 16, WHOLE GENOME SHOTGUN SEQUENCE"/>
    <property type="match status" value="1"/>
</dbReference>
<dbReference type="AlphaFoldDB" id="A0A1X0SCP4"/>